<protein>
    <submittedName>
        <fullName evidence="2">Uncharacterized protein</fullName>
    </submittedName>
</protein>
<dbReference type="Pfam" id="PF02458">
    <property type="entry name" value="Transferase"/>
    <property type="match status" value="1"/>
</dbReference>
<evidence type="ECO:0000313" key="2">
    <source>
        <dbReference type="EMBL" id="KAK0604492.1"/>
    </source>
</evidence>
<keyword evidence="1" id="KW-0808">Transferase</keyword>
<dbReference type="InterPro" id="IPR023213">
    <property type="entry name" value="CAT-like_dom_sf"/>
</dbReference>
<reference evidence="2" key="1">
    <citation type="journal article" date="2022" name="Plant J.">
        <title>Strategies of tolerance reflected in two North American maple genomes.</title>
        <authorList>
            <person name="McEvoy S.L."/>
            <person name="Sezen U.U."/>
            <person name="Trouern-Trend A."/>
            <person name="McMahon S.M."/>
            <person name="Schaberg P.G."/>
            <person name="Yang J."/>
            <person name="Wegrzyn J.L."/>
            <person name="Swenson N.G."/>
        </authorList>
    </citation>
    <scope>NUCLEOTIDE SEQUENCE</scope>
    <source>
        <strain evidence="2">NS2018</strain>
    </source>
</reference>
<comment type="caution">
    <text evidence="2">The sequence shown here is derived from an EMBL/GenBank/DDBJ whole genome shotgun (WGS) entry which is preliminary data.</text>
</comment>
<dbReference type="Gene3D" id="3.30.559.10">
    <property type="entry name" value="Chloramphenicol acetyltransferase-like domain"/>
    <property type="match status" value="1"/>
</dbReference>
<dbReference type="GO" id="GO:0016740">
    <property type="term" value="F:transferase activity"/>
    <property type="evidence" value="ECO:0007669"/>
    <property type="project" value="UniProtKB-KW"/>
</dbReference>
<evidence type="ECO:0000313" key="3">
    <source>
        <dbReference type="Proteomes" id="UP001168877"/>
    </source>
</evidence>
<organism evidence="2 3">
    <name type="scientific">Acer saccharum</name>
    <name type="common">Sugar maple</name>
    <dbReference type="NCBI Taxonomy" id="4024"/>
    <lineage>
        <taxon>Eukaryota</taxon>
        <taxon>Viridiplantae</taxon>
        <taxon>Streptophyta</taxon>
        <taxon>Embryophyta</taxon>
        <taxon>Tracheophyta</taxon>
        <taxon>Spermatophyta</taxon>
        <taxon>Magnoliopsida</taxon>
        <taxon>eudicotyledons</taxon>
        <taxon>Gunneridae</taxon>
        <taxon>Pentapetalae</taxon>
        <taxon>rosids</taxon>
        <taxon>malvids</taxon>
        <taxon>Sapindales</taxon>
        <taxon>Sapindaceae</taxon>
        <taxon>Hippocastanoideae</taxon>
        <taxon>Acereae</taxon>
        <taxon>Acer</taxon>
    </lineage>
</organism>
<dbReference type="PANTHER" id="PTHR31896">
    <property type="entry name" value="FAMILY REGULATORY PROTEIN, PUTATIVE (AFU_ORTHOLOGUE AFUA_3G14730)-RELATED"/>
    <property type="match status" value="1"/>
</dbReference>
<proteinExistence type="predicted"/>
<dbReference type="PANTHER" id="PTHR31896:SF43">
    <property type="entry name" value="PROTEIN ENHANCED PSEUDOMONAS SUSCEPTIBILITY 1"/>
    <property type="match status" value="1"/>
</dbReference>
<dbReference type="Proteomes" id="UP001168877">
    <property type="component" value="Unassembled WGS sequence"/>
</dbReference>
<accession>A0AA39T370</accession>
<dbReference type="EMBL" id="JAUESC010000002">
    <property type="protein sequence ID" value="KAK0604492.1"/>
    <property type="molecule type" value="Genomic_DNA"/>
</dbReference>
<keyword evidence="3" id="KW-1185">Reference proteome</keyword>
<dbReference type="AlphaFoldDB" id="A0AA39T370"/>
<evidence type="ECO:0000256" key="1">
    <source>
        <dbReference type="ARBA" id="ARBA00022679"/>
    </source>
</evidence>
<reference evidence="2" key="2">
    <citation type="submission" date="2023-06" db="EMBL/GenBank/DDBJ databases">
        <authorList>
            <person name="Swenson N.G."/>
            <person name="Wegrzyn J.L."/>
            <person name="Mcevoy S.L."/>
        </authorList>
    </citation>
    <scope>NUCLEOTIDE SEQUENCE</scope>
    <source>
        <strain evidence="2">NS2018</strain>
        <tissue evidence="2">Leaf</tissue>
    </source>
</reference>
<sequence length="243" mass="27670">MATSIRVISTSTVCAANHKEPNRRIDLTPWDLQLLLQDTIQKGLVFHKPKPDDPHRENLIHHLQTSLSRTLDFFLPLAGRLATVEHGDETTSFFIDCNNAGAEFVHAIADGVSVSDIIEQTYVPDHIVYSFFPLNGIRNYEGTSNPLLAVQFLVRNFPRFRFCLNLQFLNDGFFMILILPLAYLSSRRNSSTVSSLHRLFNKEFSILQQKVLQNSKRRPMPRLAPTKFHLFSTLISLLAICCS</sequence>
<gene>
    <name evidence="2" type="ORF">LWI29_016195</name>
</gene>
<dbReference type="InterPro" id="IPR051283">
    <property type="entry name" value="Sec_Metabolite_Acyltrans"/>
</dbReference>
<name>A0AA39T370_ACESA</name>